<dbReference type="Proteomes" id="UP000177876">
    <property type="component" value="Unassembled WGS sequence"/>
</dbReference>
<dbReference type="PROSITE" id="PS50263">
    <property type="entry name" value="CN_HYDROLASE"/>
    <property type="match status" value="1"/>
</dbReference>
<reference evidence="2 3" key="1">
    <citation type="journal article" date="2016" name="Nat. Commun.">
        <title>Thousands of microbial genomes shed light on interconnected biogeochemical processes in an aquifer system.</title>
        <authorList>
            <person name="Anantharaman K."/>
            <person name="Brown C.T."/>
            <person name="Hug L.A."/>
            <person name="Sharon I."/>
            <person name="Castelle C.J."/>
            <person name="Probst A.J."/>
            <person name="Thomas B.C."/>
            <person name="Singh A."/>
            <person name="Wilkins M.J."/>
            <person name="Karaoz U."/>
            <person name="Brodie E.L."/>
            <person name="Williams K.H."/>
            <person name="Hubbard S.S."/>
            <person name="Banfield J.F."/>
        </authorList>
    </citation>
    <scope>NUCLEOTIDE SEQUENCE [LARGE SCALE GENOMIC DNA]</scope>
</reference>
<sequence>MAYLRDGKELRVMGESVRKHSVTAVQMESVNGDIAANLEKATALVEEAAQRGAKLIVLPEFMPDI</sequence>
<dbReference type="EMBL" id="MELK01000047">
    <property type="protein sequence ID" value="OFW56343.1"/>
    <property type="molecule type" value="Genomic_DNA"/>
</dbReference>
<dbReference type="InterPro" id="IPR036526">
    <property type="entry name" value="C-N_Hydrolase_sf"/>
</dbReference>
<feature type="domain" description="CN hydrolase" evidence="1">
    <location>
        <begin position="20"/>
        <end position="65"/>
    </location>
</feature>
<protein>
    <recommendedName>
        <fullName evidence="1">CN hydrolase domain-containing protein</fullName>
    </recommendedName>
</protein>
<dbReference type="Pfam" id="PF00795">
    <property type="entry name" value="CN_hydrolase"/>
    <property type="match status" value="1"/>
</dbReference>
<dbReference type="AlphaFoldDB" id="A0A1F2WHN5"/>
<dbReference type="InterPro" id="IPR003010">
    <property type="entry name" value="C-N_Hydrolase"/>
</dbReference>
<evidence type="ECO:0000259" key="1">
    <source>
        <dbReference type="PROSITE" id="PS50263"/>
    </source>
</evidence>
<accession>A0A1F2WHN5</accession>
<name>A0A1F2WHN5_9ACTN</name>
<comment type="caution">
    <text evidence="2">The sequence shown here is derived from an EMBL/GenBank/DDBJ whole genome shotgun (WGS) entry which is preliminary data.</text>
</comment>
<proteinExistence type="predicted"/>
<evidence type="ECO:0000313" key="3">
    <source>
        <dbReference type="Proteomes" id="UP000177876"/>
    </source>
</evidence>
<organism evidence="2 3">
    <name type="scientific">Candidatus Solincola sediminis</name>
    <dbReference type="NCBI Taxonomy" id="1797199"/>
    <lineage>
        <taxon>Bacteria</taxon>
        <taxon>Bacillati</taxon>
        <taxon>Actinomycetota</taxon>
        <taxon>Candidatus Geothermincolia</taxon>
        <taxon>Candidatus Geothermincolales</taxon>
        <taxon>Candidatus Geothermincolaceae</taxon>
        <taxon>Candidatus Solincola</taxon>
    </lineage>
</organism>
<dbReference type="SUPFAM" id="SSF56317">
    <property type="entry name" value="Carbon-nitrogen hydrolase"/>
    <property type="match status" value="1"/>
</dbReference>
<dbReference type="STRING" id="1797197.A2Y75_03850"/>
<dbReference type="Gene3D" id="3.60.110.10">
    <property type="entry name" value="Carbon-nitrogen hydrolase"/>
    <property type="match status" value="1"/>
</dbReference>
<evidence type="ECO:0000313" key="2">
    <source>
        <dbReference type="EMBL" id="OFW56343.1"/>
    </source>
</evidence>
<gene>
    <name evidence="2" type="ORF">A2Y75_03850</name>
</gene>